<protein>
    <submittedName>
        <fullName evidence="1">Uncharacterized protein</fullName>
    </submittedName>
</protein>
<organism evidence="1">
    <name type="scientific">Arundo donax</name>
    <name type="common">Giant reed</name>
    <name type="synonym">Donax arundinaceus</name>
    <dbReference type="NCBI Taxonomy" id="35708"/>
    <lineage>
        <taxon>Eukaryota</taxon>
        <taxon>Viridiplantae</taxon>
        <taxon>Streptophyta</taxon>
        <taxon>Embryophyta</taxon>
        <taxon>Tracheophyta</taxon>
        <taxon>Spermatophyta</taxon>
        <taxon>Magnoliopsida</taxon>
        <taxon>Liliopsida</taxon>
        <taxon>Poales</taxon>
        <taxon>Poaceae</taxon>
        <taxon>PACMAD clade</taxon>
        <taxon>Arundinoideae</taxon>
        <taxon>Arundineae</taxon>
        <taxon>Arundo</taxon>
    </lineage>
</organism>
<reference evidence="1" key="2">
    <citation type="journal article" date="2015" name="Data Brief">
        <title>Shoot transcriptome of the giant reed, Arundo donax.</title>
        <authorList>
            <person name="Barrero R.A."/>
            <person name="Guerrero F.D."/>
            <person name="Moolhuijzen P."/>
            <person name="Goolsby J.A."/>
            <person name="Tidwell J."/>
            <person name="Bellgard S.E."/>
            <person name="Bellgard M.I."/>
        </authorList>
    </citation>
    <scope>NUCLEOTIDE SEQUENCE</scope>
    <source>
        <tissue evidence="1">Shoot tissue taken approximately 20 cm above the soil surface</tissue>
    </source>
</reference>
<accession>A0A0A8YK07</accession>
<sequence length="41" mass="4901">MCHITRLKTKHRLNIISKIQTIETSYLEGEGCYIKYQIFKV</sequence>
<proteinExistence type="predicted"/>
<evidence type="ECO:0000313" key="1">
    <source>
        <dbReference type="EMBL" id="JAD26974.1"/>
    </source>
</evidence>
<dbReference type="EMBL" id="GBRH01270921">
    <property type="protein sequence ID" value="JAD26974.1"/>
    <property type="molecule type" value="Transcribed_RNA"/>
</dbReference>
<dbReference type="AlphaFoldDB" id="A0A0A8YK07"/>
<name>A0A0A8YK07_ARUDO</name>
<reference evidence="1" key="1">
    <citation type="submission" date="2014-09" db="EMBL/GenBank/DDBJ databases">
        <authorList>
            <person name="Magalhaes I.L.F."/>
            <person name="Oliveira U."/>
            <person name="Santos F.R."/>
            <person name="Vidigal T.H.D.A."/>
            <person name="Brescovit A.D."/>
            <person name="Santos A.J."/>
        </authorList>
    </citation>
    <scope>NUCLEOTIDE SEQUENCE</scope>
    <source>
        <tissue evidence="1">Shoot tissue taken approximately 20 cm above the soil surface</tissue>
    </source>
</reference>